<gene>
    <name evidence="2" type="ORF">K435DRAFT_784492</name>
    <name evidence="1" type="ORF">K435DRAFT_784550</name>
</gene>
<protein>
    <submittedName>
        <fullName evidence="2">Uncharacterized protein</fullName>
    </submittedName>
</protein>
<name>A0A4S8L2T4_DENBC</name>
<dbReference type="EMBL" id="ML179718">
    <property type="protein sequence ID" value="THU82637.1"/>
    <property type="molecule type" value="Genomic_DNA"/>
</dbReference>
<dbReference type="EMBL" id="ML179708">
    <property type="protein sequence ID" value="THU82784.1"/>
    <property type="molecule type" value="Genomic_DNA"/>
</dbReference>
<sequence length="69" mass="7738">MTEEEEEESINRTCLKIWTPGPGSIPMAAKYIIVQRTNNASHTSLGTDQCPSFHCISPVTRKKSCKFHT</sequence>
<evidence type="ECO:0000313" key="2">
    <source>
        <dbReference type="EMBL" id="THU82784.1"/>
    </source>
</evidence>
<dbReference type="AlphaFoldDB" id="A0A4S8L2T4"/>
<evidence type="ECO:0000313" key="3">
    <source>
        <dbReference type="Proteomes" id="UP000297245"/>
    </source>
</evidence>
<accession>A0A4S8L2T4</accession>
<reference evidence="2 3" key="1">
    <citation type="journal article" date="2019" name="Nat. Ecol. Evol.">
        <title>Megaphylogeny resolves global patterns of mushroom evolution.</title>
        <authorList>
            <person name="Varga T."/>
            <person name="Krizsan K."/>
            <person name="Foldi C."/>
            <person name="Dima B."/>
            <person name="Sanchez-Garcia M."/>
            <person name="Sanchez-Ramirez S."/>
            <person name="Szollosi G.J."/>
            <person name="Szarkandi J.G."/>
            <person name="Papp V."/>
            <person name="Albert L."/>
            <person name="Andreopoulos W."/>
            <person name="Angelini C."/>
            <person name="Antonin V."/>
            <person name="Barry K.W."/>
            <person name="Bougher N.L."/>
            <person name="Buchanan P."/>
            <person name="Buyck B."/>
            <person name="Bense V."/>
            <person name="Catcheside P."/>
            <person name="Chovatia M."/>
            <person name="Cooper J."/>
            <person name="Damon W."/>
            <person name="Desjardin D."/>
            <person name="Finy P."/>
            <person name="Geml J."/>
            <person name="Haridas S."/>
            <person name="Hughes K."/>
            <person name="Justo A."/>
            <person name="Karasinski D."/>
            <person name="Kautmanova I."/>
            <person name="Kiss B."/>
            <person name="Kocsube S."/>
            <person name="Kotiranta H."/>
            <person name="LaButti K.M."/>
            <person name="Lechner B.E."/>
            <person name="Liimatainen K."/>
            <person name="Lipzen A."/>
            <person name="Lukacs Z."/>
            <person name="Mihaltcheva S."/>
            <person name="Morgado L.N."/>
            <person name="Niskanen T."/>
            <person name="Noordeloos M.E."/>
            <person name="Ohm R.A."/>
            <person name="Ortiz-Santana B."/>
            <person name="Ovrebo C."/>
            <person name="Racz N."/>
            <person name="Riley R."/>
            <person name="Savchenko A."/>
            <person name="Shiryaev A."/>
            <person name="Soop K."/>
            <person name="Spirin V."/>
            <person name="Szebenyi C."/>
            <person name="Tomsovsky M."/>
            <person name="Tulloss R.E."/>
            <person name="Uehling J."/>
            <person name="Grigoriev I.V."/>
            <person name="Vagvolgyi C."/>
            <person name="Papp T."/>
            <person name="Martin F.M."/>
            <person name="Miettinen O."/>
            <person name="Hibbett D.S."/>
            <person name="Nagy L.G."/>
        </authorList>
    </citation>
    <scope>NUCLEOTIDE SEQUENCE [LARGE SCALE GENOMIC DNA]</scope>
    <source>
        <strain evidence="2 3">CBS 962.96</strain>
    </source>
</reference>
<organism evidence="2 3">
    <name type="scientific">Dendrothele bispora (strain CBS 962.96)</name>
    <dbReference type="NCBI Taxonomy" id="1314807"/>
    <lineage>
        <taxon>Eukaryota</taxon>
        <taxon>Fungi</taxon>
        <taxon>Dikarya</taxon>
        <taxon>Basidiomycota</taxon>
        <taxon>Agaricomycotina</taxon>
        <taxon>Agaricomycetes</taxon>
        <taxon>Agaricomycetidae</taxon>
        <taxon>Agaricales</taxon>
        <taxon>Agaricales incertae sedis</taxon>
        <taxon>Dendrothele</taxon>
    </lineage>
</organism>
<keyword evidence="3" id="KW-1185">Reference proteome</keyword>
<evidence type="ECO:0000313" key="1">
    <source>
        <dbReference type="EMBL" id="THU82637.1"/>
    </source>
</evidence>
<proteinExistence type="predicted"/>
<dbReference type="Proteomes" id="UP000297245">
    <property type="component" value="Unassembled WGS sequence"/>
</dbReference>